<dbReference type="KEGG" id="glz:GLAREA_09765"/>
<proteinExistence type="predicted"/>
<dbReference type="HOGENOM" id="CLU_2454921_0_0_1"/>
<accession>S3CUG2</accession>
<evidence type="ECO:0000313" key="1">
    <source>
        <dbReference type="EMBL" id="EPE28644.1"/>
    </source>
</evidence>
<keyword evidence="2" id="KW-1185">Reference proteome</keyword>
<dbReference type="Proteomes" id="UP000016922">
    <property type="component" value="Unassembled WGS sequence"/>
</dbReference>
<organism evidence="1 2">
    <name type="scientific">Glarea lozoyensis (strain ATCC 20868 / MF5171)</name>
    <dbReference type="NCBI Taxonomy" id="1116229"/>
    <lineage>
        <taxon>Eukaryota</taxon>
        <taxon>Fungi</taxon>
        <taxon>Dikarya</taxon>
        <taxon>Ascomycota</taxon>
        <taxon>Pezizomycotina</taxon>
        <taxon>Leotiomycetes</taxon>
        <taxon>Helotiales</taxon>
        <taxon>Helotiaceae</taxon>
        <taxon>Glarea</taxon>
    </lineage>
</organism>
<reference evidence="1 2" key="1">
    <citation type="journal article" date="2013" name="BMC Genomics">
        <title>Genomics-driven discovery of the pneumocandin biosynthetic gene cluster in the fungus Glarea lozoyensis.</title>
        <authorList>
            <person name="Chen L."/>
            <person name="Yue Q."/>
            <person name="Zhang X."/>
            <person name="Xiang M."/>
            <person name="Wang C."/>
            <person name="Li S."/>
            <person name="Che Y."/>
            <person name="Ortiz-Lopez F.J."/>
            <person name="Bills G.F."/>
            <person name="Liu X."/>
            <person name="An Z."/>
        </authorList>
    </citation>
    <scope>NUCLEOTIDE SEQUENCE [LARGE SCALE GENOMIC DNA]</scope>
    <source>
        <strain evidence="2">ATCC 20868 / MF5171</strain>
    </source>
</reference>
<protein>
    <submittedName>
        <fullName evidence="1">Uncharacterized protein</fullName>
    </submittedName>
</protein>
<name>S3CUG2_GLAL2</name>
<dbReference type="GeneID" id="19468812"/>
<dbReference type="RefSeq" id="XP_008084552.1">
    <property type="nucleotide sequence ID" value="XM_008086361.1"/>
</dbReference>
<dbReference type="EMBL" id="KE145368">
    <property type="protein sequence ID" value="EPE28644.1"/>
    <property type="molecule type" value="Genomic_DNA"/>
</dbReference>
<evidence type="ECO:0000313" key="2">
    <source>
        <dbReference type="Proteomes" id="UP000016922"/>
    </source>
</evidence>
<dbReference type="AlphaFoldDB" id="S3CUG2"/>
<gene>
    <name evidence="1" type="ORF">GLAREA_09765</name>
</gene>
<sequence length="89" mass="10132">MPQTPHLPPELLEHIIHFSIRAGSLKEALRLRLQGDFKTLVEQNMFRTRFLDDSVRALRAQGPAFGEPDLGFLKRYLAFCVNAGHEVTT</sequence>